<dbReference type="GO" id="GO:0038023">
    <property type="term" value="F:signaling receptor activity"/>
    <property type="evidence" value="ECO:0007669"/>
    <property type="project" value="InterPro"/>
</dbReference>
<dbReference type="InterPro" id="IPR036179">
    <property type="entry name" value="Ig-like_dom_sf"/>
</dbReference>
<dbReference type="InterPro" id="IPR007110">
    <property type="entry name" value="Ig-like_dom"/>
</dbReference>
<comment type="subcellular location">
    <subcellularLocation>
        <location evidence="1">Membrane</location>
        <topology evidence="1">Single-pass membrane protein</topology>
    </subcellularLocation>
</comment>
<dbReference type="AlphaFoldDB" id="A0A3P8VTU6"/>
<dbReference type="GeneTree" id="ENSGT00730000112894"/>
<evidence type="ECO:0000256" key="3">
    <source>
        <dbReference type="ARBA" id="ARBA00022692"/>
    </source>
</evidence>
<evidence type="ECO:0000259" key="10">
    <source>
        <dbReference type="PROSITE" id="PS50835"/>
    </source>
</evidence>
<evidence type="ECO:0000256" key="8">
    <source>
        <dbReference type="SAM" id="Phobius"/>
    </source>
</evidence>
<feature type="signal peptide" evidence="9">
    <location>
        <begin position="1"/>
        <end position="23"/>
    </location>
</feature>
<dbReference type="Proteomes" id="UP000265120">
    <property type="component" value="Chromosome 16"/>
</dbReference>
<keyword evidence="3 8" id="KW-0812">Transmembrane</keyword>
<dbReference type="GO" id="GO:0150077">
    <property type="term" value="P:regulation of neuroinflammatory response"/>
    <property type="evidence" value="ECO:0007669"/>
    <property type="project" value="InterPro"/>
</dbReference>
<organism evidence="11 12">
    <name type="scientific">Cynoglossus semilaevis</name>
    <name type="common">Tongue sole</name>
    <dbReference type="NCBI Taxonomy" id="244447"/>
    <lineage>
        <taxon>Eukaryota</taxon>
        <taxon>Metazoa</taxon>
        <taxon>Chordata</taxon>
        <taxon>Craniata</taxon>
        <taxon>Vertebrata</taxon>
        <taxon>Euteleostomi</taxon>
        <taxon>Actinopterygii</taxon>
        <taxon>Neopterygii</taxon>
        <taxon>Teleostei</taxon>
        <taxon>Neoteleostei</taxon>
        <taxon>Acanthomorphata</taxon>
        <taxon>Carangaria</taxon>
        <taxon>Pleuronectiformes</taxon>
        <taxon>Pleuronectoidei</taxon>
        <taxon>Cynoglossidae</taxon>
        <taxon>Cynoglossinae</taxon>
        <taxon>Cynoglossus</taxon>
    </lineage>
</organism>
<keyword evidence="6" id="KW-1015">Disulfide bond</keyword>
<keyword evidence="12" id="KW-1185">Reference proteome</keyword>
<dbReference type="PROSITE" id="PS50835">
    <property type="entry name" value="IG_LIKE"/>
    <property type="match status" value="1"/>
</dbReference>
<dbReference type="PANTHER" id="PTHR21462:SF2">
    <property type="entry name" value="CELL SURFACE GLYCOPROTEIN CD200 RECEPTOR 2"/>
    <property type="match status" value="1"/>
</dbReference>
<proteinExistence type="inferred from homology"/>
<evidence type="ECO:0000313" key="11">
    <source>
        <dbReference type="Ensembl" id="ENSCSEP00000017762.1"/>
    </source>
</evidence>
<dbReference type="Gene3D" id="2.60.40.10">
    <property type="entry name" value="Immunoglobulins"/>
    <property type="match status" value="2"/>
</dbReference>
<evidence type="ECO:0000256" key="5">
    <source>
        <dbReference type="ARBA" id="ARBA00023136"/>
    </source>
</evidence>
<dbReference type="RefSeq" id="XP_016895335.1">
    <property type="nucleotide sequence ID" value="XM_017039846.2"/>
</dbReference>
<evidence type="ECO:0000256" key="6">
    <source>
        <dbReference type="ARBA" id="ARBA00023157"/>
    </source>
</evidence>
<name>A0A3P8VTU6_CYNSE</name>
<dbReference type="InterPro" id="IPR003599">
    <property type="entry name" value="Ig_sub"/>
</dbReference>
<protein>
    <submittedName>
        <fullName evidence="11">CD200 receptor 1</fullName>
    </submittedName>
</protein>
<accession>A0A3P8VTU6</accession>
<dbReference type="InterPro" id="IPR013783">
    <property type="entry name" value="Ig-like_fold"/>
</dbReference>
<dbReference type="OrthoDB" id="8915654at2759"/>
<feature type="transmembrane region" description="Helical" evidence="8">
    <location>
        <begin position="250"/>
        <end position="273"/>
    </location>
</feature>
<dbReference type="GeneID" id="103392146"/>
<dbReference type="InParanoid" id="A0A3P8VTU6"/>
<evidence type="ECO:0000313" key="12">
    <source>
        <dbReference type="Proteomes" id="UP000265120"/>
    </source>
</evidence>
<reference evidence="11 12" key="1">
    <citation type="journal article" date="2014" name="Nat. Genet.">
        <title>Whole-genome sequence of a flatfish provides insights into ZW sex chromosome evolution and adaptation to a benthic lifestyle.</title>
        <authorList>
            <person name="Chen S."/>
            <person name="Zhang G."/>
            <person name="Shao C."/>
            <person name="Huang Q."/>
            <person name="Liu G."/>
            <person name="Zhang P."/>
            <person name="Song W."/>
            <person name="An N."/>
            <person name="Chalopin D."/>
            <person name="Volff J.N."/>
            <person name="Hong Y."/>
            <person name="Li Q."/>
            <person name="Sha Z."/>
            <person name="Zhou H."/>
            <person name="Xie M."/>
            <person name="Yu Q."/>
            <person name="Liu Y."/>
            <person name="Xiang H."/>
            <person name="Wang N."/>
            <person name="Wu K."/>
            <person name="Yang C."/>
            <person name="Zhou Q."/>
            <person name="Liao X."/>
            <person name="Yang L."/>
            <person name="Hu Q."/>
            <person name="Zhang J."/>
            <person name="Meng L."/>
            <person name="Jin L."/>
            <person name="Tian Y."/>
            <person name="Lian J."/>
            <person name="Yang J."/>
            <person name="Miao G."/>
            <person name="Liu S."/>
            <person name="Liang Z."/>
            <person name="Yan F."/>
            <person name="Li Y."/>
            <person name="Sun B."/>
            <person name="Zhang H."/>
            <person name="Zhang J."/>
            <person name="Zhu Y."/>
            <person name="Du M."/>
            <person name="Zhao Y."/>
            <person name="Schartl M."/>
            <person name="Tang Q."/>
            <person name="Wang J."/>
        </authorList>
    </citation>
    <scope>NUCLEOTIDE SEQUENCE</scope>
</reference>
<dbReference type="GO" id="GO:0009986">
    <property type="term" value="C:cell surface"/>
    <property type="evidence" value="ECO:0007669"/>
    <property type="project" value="UniProtKB-ARBA"/>
</dbReference>
<dbReference type="STRING" id="244447.ENSCSEP00000017762"/>
<reference evidence="11" key="2">
    <citation type="submission" date="2025-08" db="UniProtKB">
        <authorList>
            <consortium name="Ensembl"/>
        </authorList>
    </citation>
    <scope>IDENTIFICATION</scope>
</reference>
<dbReference type="SMART" id="SM00409">
    <property type="entry name" value="IG"/>
    <property type="match status" value="1"/>
</dbReference>
<dbReference type="Ensembl" id="ENSCSET00000017982.1">
    <property type="protein sequence ID" value="ENSCSEP00000017762.1"/>
    <property type="gene ID" value="ENSCSEG00000011400.1"/>
</dbReference>
<dbReference type="PANTHER" id="PTHR21462">
    <property type="entry name" value="CELL SURFACE GLYCOPROTEIN OX2 RECEPTOR PRECURSOR"/>
    <property type="match status" value="1"/>
</dbReference>
<keyword evidence="9" id="KW-0732">Signal</keyword>
<dbReference type="InterPro" id="IPR013106">
    <property type="entry name" value="Ig_V-set"/>
</dbReference>
<comment type="similarity">
    <text evidence="2">Belongs to the CD200R family.</text>
</comment>
<evidence type="ECO:0000256" key="1">
    <source>
        <dbReference type="ARBA" id="ARBA00004167"/>
    </source>
</evidence>
<evidence type="ECO:0000256" key="7">
    <source>
        <dbReference type="ARBA" id="ARBA00023180"/>
    </source>
</evidence>
<keyword evidence="4 8" id="KW-1133">Transmembrane helix</keyword>
<evidence type="ECO:0000256" key="9">
    <source>
        <dbReference type="SAM" id="SignalP"/>
    </source>
</evidence>
<dbReference type="Pfam" id="PF07686">
    <property type="entry name" value="V-set"/>
    <property type="match status" value="1"/>
</dbReference>
<dbReference type="GO" id="GO:0016020">
    <property type="term" value="C:membrane"/>
    <property type="evidence" value="ECO:0007669"/>
    <property type="project" value="UniProtKB-SubCell"/>
</dbReference>
<reference evidence="11" key="3">
    <citation type="submission" date="2025-09" db="UniProtKB">
        <authorList>
            <consortium name="Ensembl"/>
        </authorList>
    </citation>
    <scope>IDENTIFICATION</scope>
</reference>
<sequence length="317" mass="35456">MEMRDLLWIGVAVILLVDVDVWGQDPGTYHLTTSMNSSTDGDSGPSSPRSQQIKNVVVQNVTVNLGSDVNLTCGEKNWSETLYVLWKINLKHRSCDITREQDSPTVDKCNDRKQLLNATGSTSYLRVPHVSLDDVGIYTCESAFNGGNNKHVFNVTVTVPPEPSAWLEHRSNKMVAVCRAERGKPAANISWSFDTVSPSVDYHDTSDGFISVVSSLELAEDTNIENLICVITHPYWVKGVVLVPEVKKGYFFWLFICIGVIVGVILVVFAFFVQRKIMLTRRANTCDTSLSKFPSTEYVEEVEPYASYVQRVNSIYN</sequence>
<feature type="chain" id="PRO_5018299534" evidence="9">
    <location>
        <begin position="24"/>
        <end position="317"/>
    </location>
</feature>
<evidence type="ECO:0000256" key="2">
    <source>
        <dbReference type="ARBA" id="ARBA00008215"/>
    </source>
</evidence>
<keyword evidence="7" id="KW-0325">Glycoprotein</keyword>
<evidence type="ECO:0000256" key="4">
    <source>
        <dbReference type="ARBA" id="ARBA00022989"/>
    </source>
</evidence>
<dbReference type="InterPro" id="IPR040012">
    <property type="entry name" value="CD200R"/>
</dbReference>
<keyword evidence="5 8" id="KW-0472">Membrane</keyword>
<dbReference type="SUPFAM" id="SSF48726">
    <property type="entry name" value="Immunoglobulin"/>
    <property type="match status" value="2"/>
</dbReference>
<feature type="domain" description="Ig-like" evidence="10">
    <location>
        <begin position="48"/>
        <end position="158"/>
    </location>
</feature>